<accession>A0ABQ9YM02</accession>
<proteinExistence type="predicted"/>
<keyword evidence="3" id="KW-1185">Reference proteome</keyword>
<dbReference type="Proteomes" id="UP001281761">
    <property type="component" value="Unassembled WGS sequence"/>
</dbReference>
<evidence type="ECO:0000256" key="1">
    <source>
        <dbReference type="SAM" id="MobiDB-lite"/>
    </source>
</evidence>
<gene>
    <name evidence="2" type="ORF">BLNAU_86</name>
</gene>
<name>A0ABQ9YM02_9EUKA</name>
<evidence type="ECO:0000313" key="3">
    <source>
        <dbReference type="Proteomes" id="UP001281761"/>
    </source>
</evidence>
<reference evidence="2 3" key="1">
    <citation type="journal article" date="2022" name="bioRxiv">
        <title>Genomics of Preaxostyla Flagellates Illuminates Evolutionary Transitions and the Path Towards Mitochondrial Loss.</title>
        <authorList>
            <person name="Novak L.V.F."/>
            <person name="Treitli S.C."/>
            <person name="Pyrih J."/>
            <person name="Halakuc P."/>
            <person name="Pipaliya S.V."/>
            <person name="Vacek V."/>
            <person name="Brzon O."/>
            <person name="Soukal P."/>
            <person name="Eme L."/>
            <person name="Dacks J.B."/>
            <person name="Karnkowska A."/>
            <person name="Elias M."/>
            <person name="Hampl V."/>
        </authorList>
    </citation>
    <scope>NUCLEOTIDE SEQUENCE [LARGE SCALE GENOMIC DNA]</scope>
    <source>
        <strain evidence="2">NAU3</strain>
        <tissue evidence="2">Gut</tissue>
    </source>
</reference>
<feature type="region of interest" description="Disordered" evidence="1">
    <location>
        <begin position="23"/>
        <end position="75"/>
    </location>
</feature>
<comment type="caution">
    <text evidence="2">The sequence shown here is derived from an EMBL/GenBank/DDBJ whole genome shotgun (WGS) entry which is preliminary data.</text>
</comment>
<evidence type="ECO:0000313" key="2">
    <source>
        <dbReference type="EMBL" id="KAK2964786.1"/>
    </source>
</evidence>
<protein>
    <submittedName>
        <fullName evidence="2">Uncharacterized protein</fullName>
    </submittedName>
</protein>
<dbReference type="EMBL" id="JARBJD010000001">
    <property type="protein sequence ID" value="KAK2964786.1"/>
    <property type="molecule type" value="Genomic_DNA"/>
</dbReference>
<organism evidence="2 3">
    <name type="scientific">Blattamonas nauphoetae</name>
    <dbReference type="NCBI Taxonomy" id="2049346"/>
    <lineage>
        <taxon>Eukaryota</taxon>
        <taxon>Metamonada</taxon>
        <taxon>Preaxostyla</taxon>
        <taxon>Oxymonadida</taxon>
        <taxon>Blattamonas</taxon>
    </lineage>
</organism>
<sequence length="75" mass="7764">MEWGVTRASGITIAVSTIVADARRASSSSKKGGGQLAIDISGEAEGEEEEDGKRDSVGDFEVSAVVGRPKNGFVH</sequence>